<reference evidence="2 3" key="1">
    <citation type="submission" date="2021-02" db="EMBL/GenBank/DDBJ databases">
        <title>Bacillus sp. RD4P76, an endophyte from a halophyte.</title>
        <authorList>
            <person name="Sun J.-Q."/>
        </authorList>
    </citation>
    <scope>NUCLEOTIDE SEQUENCE [LARGE SCALE GENOMIC DNA]</scope>
    <source>
        <strain evidence="2 3">RD4P76</strain>
    </source>
</reference>
<dbReference type="Pfam" id="PF13738">
    <property type="entry name" value="Pyr_redox_3"/>
    <property type="match status" value="1"/>
</dbReference>
<evidence type="ECO:0000313" key="2">
    <source>
        <dbReference type="EMBL" id="MBM6617068.1"/>
    </source>
</evidence>
<comment type="caution">
    <text evidence="2">The sequence shown here is derived from an EMBL/GenBank/DDBJ whole genome shotgun (WGS) entry which is preliminary data.</text>
</comment>
<dbReference type="PANTHER" id="PTHR43539:SF78">
    <property type="entry name" value="FLAVIN-CONTAINING MONOOXYGENASE"/>
    <property type="match status" value="1"/>
</dbReference>
<proteinExistence type="predicted"/>
<dbReference type="PRINTS" id="PR00411">
    <property type="entry name" value="PNDRDTASEI"/>
</dbReference>
<dbReference type="RefSeq" id="WP_204202447.1">
    <property type="nucleotide sequence ID" value="NZ_JAFELM010000018.1"/>
</dbReference>
<dbReference type="PRINTS" id="PR00368">
    <property type="entry name" value="FADPNR"/>
</dbReference>
<sequence>MLYTLPIIIIGAGPVGLAAAAHLVRKGESFIILESGKEIGANVLEWGHVKMFSPWQYNIDIASRELLEKAAWNSPGNEELPTGNELVNDYLIPLSQLPQIKENLLLNAKVVGITRKGIDKLKNQNRESVPFQVYVEVGDEINVFEARAIIDASGTWKNPNPSLSNGLWTTPERNLKGKIHYGIPNVREMEQRYANKTIMVVGSGHSAINTILDMAELKEKYPNTAIYWVLRKTNVAAVYGGQENDQLPARGELGIRIQKVVESEKINVLTPFYISQLLKEGSHIKVYGELNGKEFSISNVDEMIVSTGFRPDTSFLDEVRLNLDEAVESVKAIAPLIDPNFHSCGTVRPHGEAELRQSEKDFYVVGMKSYGRAPTFLLATGYEQVRSIVAYMTGDEKGAKEVQLELPETGVCSTGIINKSAANNSCCGSSESKIEIITSSCCS</sequence>
<dbReference type="InterPro" id="IPR050982">
    <property type="entry name" value="Auxin_biosynth/cation_transpt"/>
</dbReference>
<organism evidence="2 3">
    <name type="scientific">Bacillus suaedaesalsae</name>
    <dbReference type="NCBI Taxonomy" id="2810349"/>
    <lineage>
        <taxon>Bacteria</taxon>
        <taxon>Bacillati</taxon>
        <taxon>Bacillota</taxon>
        <taxon>Bacilli</taxon>
        <taxon>Bacillales</taxon>
        <taxon>Bacillaceae</taxon>
        <taxon>Bacillus</taxon>
    </lineage>
</organism>
<name>A0ABS2DHR0_9BACI</name>
<protein>
    <submittedName>
        <fullName evidence="2">NAD(P)-binding domain-containing protein</fullName>
    </submittedName>
</protein>
<gene>
    <name evidence="2" type="ORF">JR050_05200</name>
</gene>
<keyword evidence="3" id="KW-1185">Reference proteome</keyword>
<accession>A0ABS2DHR0</accession>
<dbReference type="PANTHER" id="PTHR43539">
    <property type="entry name" value="FLAVIN-BINDING MONOOXYGENASE-LIKE PROTEIN (AFU_ORTHOLOGUE AFUA_4G09220)"/>
    <property type="match status" value="1"/>
</dbReference>
<evidence type="ECO:0000256" key="1">
    <source>
        <dbReference type="ARBA" id="ARBA00023002"/>
    </source>
</evidence>
<dbReference type="Gene3D" id="3.50.50.60">
    <property type="entry name" value="FAD/NAD(P)-binding domain"/>
    <property type="match status" value="1"/>
</dbReference>
<dbReference type="EMBL" id="JAFELM010000018">
    <property type="protein sequence ID" value="MBM6617068.1"/>
    <property type="molecule type" value="Genomic_DNA"/>
</dbReference>
<evidence type="ECO:0000313" key="3">
    <source>
        <dbReference type="Proteomes" id="UP001518925"/>
    </source>
</evidence>
<dbReference type="SUPFAM" id="SSF51905">
    <property type="entry name" value="FAD/NAD(P)-binding domain"/>
    <property type="match status" value="1"/>
</dbReference>
<keyword evidence="1" id="KW-0560">Oxidoreductase</keyword>
<dbReference type="Proteomes" id="UP001518925">
    <property type="component" value="Unassembled WGS sequence"/>
</dbReference>
<dbReference type="InterPro" id="IPR036188">
    <property type="entry name" value="FAD/NAD-bd_sf"/>
</dbReference>